<protein>
    <submittedName>
        <fullName evidence="2">Uncharacterized protein</fullName>
    </submittedName>
</protein>
<feature type="non-terminal residue" evidence="2">
    <location>
        <position position="33"/>
    </location>
</feature>
<dbReference type="AlphaFoldDB" id="K1XGN4"/>
<evidence type="ECO:0000313" key="2">
    <source>
        <dbReference type="EMBL" id="EKD29455.1"/>
    </source>
</evidence>
<reference evidence="2" key="1">
    <citation type="journal article" date="2012" name="Science">
        <title>Fermentation, hydrogen, and sulfur metabolism in multiple uncultivated bacterial phyla.</title>
        <authorList>
            <person name="Wrighton K.C."/>
            <person name="Thomas B.C."/>
            <person name="Sharon I."/>
            <person name="Miller C.S."/>
            <person name="Castelle C.J."/>
            <person name="VerBerkmoes N.C."/>
            <person name="Wilkins M.J."/>
            <person name="Hettich R.L."/>
            <person name="Lipton M.S."/>
            <person name="Williams K.H."/>
            <person name="Long P.E."/>
            <person name="Banfield J.F."/>
        </authorList>
    </citation>
    <scope>NUCLEOTIDE SEQUENCE [LARGE SCALE GENOMIC DNA]</scope>
</reference>
<name>K1XGN4_9BACT</name>
<comment type="caution">
    <text evidence="2">The sequence shown here is derived from an EMBL/GenBank/DDBJ whole genome shotgun (WGS) entry which is preliminary data.</text>
</comment>
<accession>K1XGN4</accession>
<dbReference type="EMBL" id="AMFJ01034401">
    <property type="protein sequence ID" value="EKD29455.1"/>
    <property type="molecule type" value="Genomic_DNA"/>
</dbReference>
<proteinExistence type="predicted"/>
<gene>
    <name evidence="2" type="ORF">ACD_78C00401G0001</name>
</gene>
<sequence>MEERCGSDGSERETREPRDRSAECVGDIKRDGK</sequence>
<organism evidence="2">
    <name type="scientific">uncultured bacterium</name>
    <name type="common">gcode 4</name>
    <dbReference type="NCBI Taxonomy" id="1234023"/>
    <lineage>
        <taxon>Bacteria</taxon>
        <taxon>environmental samples</taxon>
    </lineage>
</organism>
<evidence type="ECO:0000256" key="1">
    <source>
        <dbReference type="SAM" id="MobiDB-lite"/>
    </source>
</evidence>
<feature type="region of interest" description="Disordered" evidence="1">
    <location>
        <begin position="1"/>
        <end position="33"/>
    </location>
</feature>